<evidence type="ECO:0000256" key="5">
    <source>
        <dbReference type="ARBA" id="ARBA00022824"/>
    </source>
</evidence>
<keyword evidence="9" id="KW-0812">Transmembrane</keyword>
<dbReference type="CDD" id="cd00082">
    <property type="entry name" value="HisKA"/>
    <property type="match status" value="1"/>
</dbReference>
<dbReference type="PROSITE" id="PS50109">
    <property type="entry name" value="HIS_KIN"/>
    <property type="match status" value="1"/>
</dbReference>
<evidence type="ECO:0000256" key="4">
    <source>
        <dbReference type="ARBA" id="ARBA00022553"/>
    </source>
</evidence>
<dbReference type="Proteomes" id="UP001141552">
    <property type="component" value="Unassembled WGS sequence"/>
</dbReference>
<dbReference type="SUPFAM" id="SSF47384">
    <property type="entry name" value="Homodimeric domain of signal transducing histidine kinase"/>
    <property type="match status" value="1"/>
</dbReference>
<evidence type="ECO:0000256" key="8">
    <source>
        <dbReference type="SAM" id="MobiDB-lite"/>
    </source>
</evidence>
<evidence type="ECO:0000259" key="11">
    <source>
        <dbReference type="PROSITE" id="PS50110"/>
    </source>
</evidence>
<accession>A0A9Q0JDG6</accession>
<organism evidence="12 13">
    <name type="scientific">Turnera subulata</name>
    <dbReference type="NCBI Taxonomy" id="218843"/>
    <lineage>
        <taxon>Eukaryota</taxon>
        <taxon>Viridiplantae</taxon>
        <taxon>Streptophyta</taxon>
        <taxon>Embryophyta</taxon>
        <taxon>Tracheophyta</taxon>
        <taxon>Spermatophyta</taxon>
        <taxon>Magnoliopsida</taxon>
        <taxon>eudicotyledons</taxon>
        <taxon>Gunneridae</taxon>
        <taxon>Pentapetalae</taxon>
        <taxon>rosids</taxon>
        <taxon>fabids</taxon>
        <taxon>Malpighiales</taxon>
        <taxon>Passifloraceae</taxon>
        <taxon>Turnera</taxon>
    </lineage>
</organism>
<dbReference type="InterPro" id="IPR050956">
    <property type="entry name" value="2C_system_His_kinase"/>
</dbReference>
<comment type="subcellular location">
    <subcellularLocation>
        <location evidence="2">Endoplasmic reticulum membrane</location>
        <topology evidence="2">Multi-pass membrane protein</topology>
    </subcellularLocation>
</comment>
<dbReference type="AlphaFoldDB" id="A0A9Q0JDG6"/>
<comment type="caution">
    <text evidence="12">The sequence shown here is derived from an EMBL/GenBank/DDBJ whole genome shotgun (WGS) entry which is preliminary data.</text>
</comment>
<keyword evidence="9" id="KW-0472">Membrane</keyword>
<feature type="region of interest" description="Disordered" evidence="8">
    <location>
        <begin position="676"/>
        <end position="696"/>
    </location>
</feature>
<dbReference type="PROSITE" id="PS50110">
    <property type="entry name" value="RESPONSE_REGULATORY"/>
    <property type="match status" value="1"/>
</dbReference>
<evidence type="ECO:0000256" key="7">
    <source>
        <dbReference type="PROSITE-ProRule" id="PRU00169"/>
    </source>
</evidence>
<keyword evidence="9" id="KW-1133">Transmembrane helix</keyword>
<evidence type="ECO:0000259" key="10">
    <source>
        <dbReference type="PROSITE" id="PS50109"/>
    </source>
</evidence>
<dbReference type="Gene3D" id="1.10.287.130">
    <property type="match status" value="1"/>
</dbReference>
<dbReference type="SMART" id="SM00387">
    <property type="entry name" value="HATPase_c"/>
    <property type="match status" value="1"/>
</dbReference>
<dbReference type="InterPro" id="IPR036890">
    <property type="entry name" value="HATPase_C_sf"/>
</dbReference>
<keyword evidence="13" id="KW-1185">Reference proteome</keyword>
<dbReference type="PRINTS" id="PR00344">
    <property type="entry name" value="BCTRLSENSOR"/>
</dbReference>
<feature type="transmembrane region" description="Helical" evidence="9">
    <location>
        <begin position="302"/>
        <end position="327"/>
    </location>
</feature>
<dbReference type="SMART" id="SM00448">
    <property type="entry name" value="REC"/>
    <property type="match status" value="1"/>
</dbReference>
<dbReference type="GO" id="GO:0005789">
    <property type="term" value="C:endoplasmic reticulum membrane"/>
    <property type="evidence" value="ECO:0007669"/>
    <property type="project" value="UniProtKB-SubCell"/>
</dbReference>
<feature type="domain" description="Histidine kinase" evidence="10">
    <location>
        <begin position="397"/>
        <end position="663"/>
    </location>
</feature>
<evidence type="ECO:0000256" key="6">
    <source>
        <dbReference type="ARBA" id="ARBA00023170"/>
    </source>
</evidence>
<keyword evidence="6" id="KW-0675">Receptor</keyword>
<dbReference type="InterPro" id="IPR003661">
    <property type="entry name" value="HisK_dim/P_dom"/>
</dbReference>
<dbReference type="Gene3D" id="3.40.50.2300">
    <property type="match status" value="1"/>
</dbReference>
<reference evidence="12" key="1">
    <citation type="submission" date="2022-02" db="EMBL/GenBank/DDBJ databases">
        <authorList>
            <person name="Henning P.M."/>
            <person name="McCubbin A.G."/>
            <person name="Shore J.S."/>
        </authorList>
    </citation>
    <scope>NUCLEOTIDE SEQUENCE</scope>
    <source>
        <strain evidence="12">F60SS</strain>
        <tissue evidence="12">Leaves</tissue>
    </source>
</reference>
<dbReference type="PANTHER" id="PTHR43719">
    <property type="entry name" value="TWO-COMPONENT HISTIDINE KINASE"/>
    <property type="match status" value="1"/>
</dbReference>
<evidence type="ECO:0000256" key="3">
    <source>
        <dbReference type="ARBA" id="ARBA00012438"/>
    </source>
</evidence>
<dbReference type="SUPFAM" id="SSF55874">
    <property type="entry name" value="ATPase domain of HSP90 chaperone/DNA topoisomerase II/histidine kinase"/>
    <property type="match status" value="1"/>
</dbReference>
<dbReference type="EC" id="2.7.13.3" evidence="3"/>
<reference evidence="12" key="2">
    <citation type="journal article" date="2023" name="Plants (Basel)">
        <title>Annotation of the Turnera subulata (Passifloraceae) Draft Genome Reveals the S-Locus Evolved after the Divergence of Turneroideae from Passifloroideae in a Stepwise Manner.</title>
        <authorList>
            <person name="Henning P.M."/>
            <person name="Roalson E.H."/>
            <person name="Mir W."/>
            <person name="McCubbin A.G."/>
            <person name="Shore J.S."/>
        </authorList>
    </citation>
    <scope>NUCLEOTIDE SEQUENCE</scope>
    <source>
        <strain evidence="12">F60SS</strain>
    </source>
</reference>
<keyword evidence="4 7" id="KW-0597">Phosphoprotein</keyword>
<dbReference type="Pfam" id="PF00512">
    <property type="entry name" value="HisKA"/>
    <property type="match status" value="1"/>
</dbReference>
<dbReference type="Gene3D" id="3.30.565.10">
    <property type="entry name" value="Histidine kinase-like ATPase, C-terminal domain"/>
    <property type="match status" value="1"/>
</dbReference>
<evidence type="ECO:0000313" key="13">
    <source>
        <dbReference type="Proteomes" id="UP001141552"/>
    </source>
</evidence>
<dbReference type="Pfam" id="PF02518">
    <property type="entry name" value="HATPase_c"/>
    <property type="match status" value="1"/>
</dbReference>
<dbReference type="SUPFAM" id="SSF52172">
    <property type="entry name" value="CheY-like"/>
    <property type="match status" value="1"/>
</dbReference>
<evidence type="ECO:0000313" key="12">
    <source>
        <dbReference type="EMBL" id="KAJ4838666.1"/>
    </source>
</evidence>
<feature type="modified residue" description="4-aspartylphosphate" evidence="7">
    <location>
        <position position="1080"/>
    </location>
</feature>
<feature type="domain" description="Response regulatory" evidence="11">
    <location>
        <begin position="1018"/>
        <end position="1147"/>
    </location>
</feature>
<feature type="region of interest" description="Disordered" evidence="8">
    <location>
        <begin position="905"/>
        <end position="993"/>
    </location>
</feature>
<feature type="transmembrane region" description="Helical" evidence="9">
    <location>
        <begin position="339"/>
        <end position="361"/>
    </location>
</feature>
<dbReference type="GO" id="GO:0000155">
    <property type="term" value="F:phosphorelay sensor kinase activity"/>
    <property type="evidence" value="ECO:0007669"/>
    <property type="project" value="InterPro"/>
</dbReference>
<keyword evidence="5" id="KW-0256">Endoplasmic reticulum</keyword>
<evidence type="ECO:0000256" key="1">
    <source>
        <dbReference type="ARBA" id="ARBA00000085"/>
    </source>
</evidence>
<dbReference type="InterPro" id="IPR001789">
    <property type="entry name" value="Sig_transdc_resp-reg_receiver"/>
</dbReference>
<dbReference type="SMART" id="SM00388">
    <property type="entry name" value="HisKA"/>
    <property type="match status" value="1"/>
</dbReference>
<feature type="compositionally biased region" description="Basic and acidic residues" evidence="8">
    <location>
        <begin position="948"/>
        <end position="957"/>
    </location>
</feature>
<dbReference type="InterPro" id="IPR011006">
    <property type="entry name" value="CheY-like_superfamily"/>
</dbReference>
<sequence>MQTIGVLILPCIVTPMWYRMSQHVKEKVDQDAHKFQTALLSEIEKAAETLHPMTSSATNVARVIGSSINRSDPLPPMKVAPLFFQAFSAIPLVSQVSYIGLEGQFFSYYYEGNRTFAMYSNSTVTYPELGKYNCYRQAVDASTGNLYGVAVKLPSFTINASWIREVLNSNQVYASLGSGWSISSTDNHQKDPDLFLNSVSMEGKGVLSLGFPVKELVNSLNDTDVHGGFLYLAAKSSGEVLLAGSPNTGMVVTGDSVSFYVENNHTGDHGVGHHHNIGNVTCIRENGEARAPVKLNMGNGSYMVYCSPLEVLGVQLVYALALPYDGLEREVEHNSSTSLILLIVMIVAIIISVLSFVVLMARAASREMHLCNSLVKQMEATQQAERKSMNKSLAFATASHDIRAALAGITGLIEISYEEVVPGSEIETNLRQMDSCTKDLVGILNSILDTSKIEAGKMQLEEEEFDVATLLEDVVDLYHPVAIKKSVEVVLDPRDGSILQFSRVKGDRGKLKQVLCNLLSNAVKFTHEGHVSVRAWAQKPSLENKIIASNKDGWWKWLSSLFYKNKQDDQESETMKPVKQNPDAMEFFFEVADTGKGIPKDKQKSVFENFVQVKETALGQGGTGLGLGIVQSLVRLMGGDIGIVDKDDGERGACFRFNVFLTALTGAASMDNTKGDPDVVRESASQGSHQNLGTGLNHVRTPSRCLSIRTPSPRLGRLSPRTEGSHVILLIQNQERLRASQKFMEGLGLKVWIVDHCEQLHSVLMRIKYKQCPHPNSSSGNMDFGSWSESYGVGLKDAPLSSMDGIDQRLPSPRSTSIRGITGFVLLVLDATAAPFEELHRTVTEFKRGLHVPCKVVWLDKPTARGIDAIYLEEDIIDSDDDIMLKPFHGSRLYKVIKLLPEFGGQRAKKESRSQTRKVYADAESSSSRNHSSDRSRSKSKVTPSYRRTVEQGEIHLAESSSGRGKNMKRRSSSPDHIQTPVQSTSSHSLTGKRPVRLSEIQEEHGNLNSDKPLTGMKFLVAEDNFVLRKLAHENLLRLGATVKVCENGEEAMELVRDGLHEQMELGDSLMLPYDYILMDCQMPKMNGLEATRAIRREEKYFGVHIPIIALTAHDSGDEEFREAGMDHHLKKPLNRDSLLDVIRNIQRN</sequence>
<gene>
    <name evidence="12" type="ORF">Tsubulata_004266</name>
</gene>
<dbReference type="PANTHER" id="PTHR43719:SF75">
    <property type="entry name" value="HISTIDINE KINASE CKI1"/>
    <property type="match status" value="1"/>
</dbReference>
<dbReference type="InterPro" id="IPR003594">
    <property type="entry name" value="HATPase_dom"/>
</dbReference>
<dbReference type="InterPro" id="IPR004358">
    <property type="entry name" value="Sig_transdc_His_kin-like_C"/>
</dbReference>
<name>A0A9Q0JDG6_9ROSI</name>
<dbReference type="EMBL" id="JAKUCV010003503">
    <property type="protein sequence ID" value="KAJ4838666.1"/>
    <property type="molecule type" value="Genomic_DNA"/>
</dbReference>
<dbReference type="OrthoDB" id="60033at2759"/>
<dbReference type="InterPro" id="IPR036097">
    <property type="entry name" value="HisK_dim/P_sf"/>
</dbReference>
<protein>
    <recommendedName>
        <fullName evidence="3">histidine kinase</fullName>
        <ecNumber evidence="3">2.7.13.3</ecNumber>
    </recommendedName>
</protein>
<dbReference type="InterPro" id="IPR005467">
    <property type="entry name" value="His_kinase_dom"/>
</dbReference>
<dbReference type="Pfam" id="PF00072">
    <property type="entry name" value="Response_reg"/>
    <property type="match status" value="1"/>
</dbReference>
<evidence type="ECO:0000256" key="9">
    <source>
        <dbReference type="SAM" id="Phobius"/>
    </source>
</evidence>
<evidence type="ECO:0000256" key="2">
    <source>
        <dbReference type="ARBA" id="ARBA00004477"/>
    </source>
</evidence>
<comment type="catalytic activity">
    <reaction evidence="1">
        <text>ATP + protein L-histidine = ADP + protein N-phospho-L-histidine.</text>
        <dbReference type="EC" id="2.7.13.3"/>
    </reaction>
</comment>
<dbReference type="CDD" id="cd17546">
    <property type="entry name" value="REC_hyHK_CKI1_RcsC-like"/>
    <property type="match status" value="1"/>
</dbReference>
<feature type="compositionally biased region" description="Polar residues" evidence="8">
    <location>
        <begin position="975"/>
        <end position="990"/>
    </location>
</feature>
<proteinExistence type="predicted"/>
<feature type="compositionally biased region" description="Polar residues" evidence="8">
    <location>
        <begin position="683"/>
        <end position="694"/>
    </location>
</feature>